<dbReference type="Proteomes" id="UP000462760">
    <property type="component" value="Unassembled WGS sequence"/>
</dbReference>
<proteinExistence type="predicted"/>
<protein>
    <recommendedName>
        <fullName evidence="3">ASCH domain-containing protein</fullName>
    </recommendedName>
</protein>
<organism evidence="1 2">
    <name type="scientific">Anaerosalibacter bizertensis</name>
    <dbReference type="NCBI Taxonomy" id="932217"/>
    <lineage>
        <taxon>Bacteria</taxon>
        <taxon>Bacillati</taxon>
        <taxon>Bacillota</taxon>
        <taxon>Tissierellia</taxon>
        <taxon>Tissierellales</taxon>
        <taxon>Sporanaerobacteraceae</taxon>
        <taxon>Anaerosalibacter</taxon>
    </lineage>
</organism>
<comment type="caution">
    <text evidence="1">The sequence shown here is derived from an EMBL/GenBank/DDBJ whole genome shotgun (WGS) entry which is preliminary data.</text>
</comment>
<dbReference type="AlphaFoldDB" id="A0A844FET7"/>
<evidence type="ECO:0000313" key="2">
    <source>
        <dbReference type="Proteomes" id="UP000462760"/>
    </source>
</evidence>
<reference evidence="1 2" key="1">
    <citation type="submission" date="2019-08" db="EMBL/GenBank/DDBJ databases">
        <title>In-depth cultivation of the pig gut microbiome towards novel bacterial diversity and tailored functional studies.</title>
        <authorList>
            <person name="Wylensek D."/>
            <person name="Hitch T.C.A."/>
            <person name="Clavel T."/>
        </authorList>
    </citation>
    <scope>NUCLEOTIDE SEQUENCE [LARGE SCALE GENOMIC DNA]</scope>
    <source>
        <strain evidence="1 2">Med78-601-WT-4W-RMD-3</strain>
    </source>
</reference>
<dbReference type="OrthoDB" id="72471at2"/>
<evidence type="ECO:0000313" key="1">
    <source>
        <dbReference type="EMBL" id="MSS42446.1"/>
    </source>
</evidence>
<accession>A0A844FET7</accession>
<dbReference type="EMBL" id="VULR01000002">
    <property type="protein sequence ID" value="MSS42446.1"/>
    <property type="molecule type" value="Genomic_DNA"/>
</dbReference>
<sequence>MSRKQLLEMAKPILFNTEMVQAILKNKKTVTRRIVKYYGRTPTMDGKDKFYKIDENLNGTNPNRLYAGFYNDNDVFEYKGETMIDALYYPLYFKVGDILYVRETWQEVFETEYGRDRPFNIRELITNFDEIDKIKAGLSTQCSRPSDPAREKYYVFKASDIHYADSEDRLRWKPSIHMPKSAVRIFLKVKNVYVERLQEISNWDIKQEGLPYSEEKKKFIELWNSTIKKQDLNQYGWEANPWVWVIEFERTEG</sequence>
<name>A0A844FET7_9FIRM</name>
<evidence type="ECO:0008006" key="3">
    <source>
        <dbReference type="Google" id="ProtNLM"/>
    </source>
</evidence>
<gene>
    <name evidence="1" type="ORF">FYJ27_01670</name>
</gene>
<dbReference type="RefSeq" id="WP_154482183.1">
    <property type="nucleotide sequence ID" value="NZ_VULR01000002.1"/>
</dbReference>